<dbReference type="PANTHER" id="PTHR43400:SF7">
    <property type="entry name" value="FAD-DEPENDENT OXIDOREDUCTASE 2 FAD BINDING DOMAIN-CONTAINING PROTEIN"/>
    <property type="match status" value="1"/>
</dbReference>
<dbReference type="InterPro" id="IPR003953">
    <property type="entry name" value="FAD-dep_OxRdtase_2_FAD-bd"/>
</dbReference>
<evidence type="ECO:0000256" key="2">
    <source>
        <dbReference type="ARBA" id="ARBA00022630"/>
    </source>
</evidence>
<protein>
    <recommendedName>
        <fullName evidence="6">FAD-dependent oxidoreductase 2 FAD-binding domain-containing protein</fullName>
    </recommendedName>
</protein>
<evidence type="ECO:0000256" key="3">
    <source>
        <dbReference type="ARBA" id="ARBA00022827"/>
    </source>
</evidence>
<keyword evidence="8" id="KW-1185">Reference proteome</keyword>
<dbReference type="Pfam" id="PF00890">
    <property type="entry name" value="FAD_binding_2"/>
    <property type="match status" value="1"/>
</dbReference>
<feature type="transmembrane region" description="Helical" evidence="5">
    <location>
        <begin position="7"/>
        <end position="27"/>
    </location>
</feature>
<reference evidence="7 8" key="1">
    <citation type="journal article" date="2018" name="MBio">
        <title>Comparative Genomics Reveals the Core Gene Toolbox for the Fungus-Insect Symbiosis.</title>
        <authorList>
            <person name="Wang Y."/>
            <person name="Stata M."/>
            <person name="Wang W."/>
            <person name="Stajich J.E."/>
            <person name="White M.M."/>
            <person name="Moncalvo J.M."/>
        </authorList>
    </citation>
    <scope>NUCLEOTIDE SEQUENCE [LARGE SCALE GENOMIC DNA]</scope>
    <source>
        <strain evidence="7 8">SWE-8-4</strain>
    </source>
</reference>
<feature type="domain" description="FAD-dependent oxidoreductase 2 FAD-binding" evidence="6">
    <location>
        <begin position="67"/>
        <end position="577"/>
    </location>
</feature>
<proteinExistence type="predicted"/>
<sequence>MPRLQRFSIVTALTTVIFLSSFIALLFTRTSLQLYLPGTLRAYLPESLKQLRQHNTRAKMNYNPELVIVVGGGLAGMSAATEAYLNNSKTFVAIFDKEPRLGGNSAKASSGINGVNTKTQLSIHENDSFELFEKDTLASGKGNSAHSLVQKLVLDSKSSVTWLQDFFKLDLDVLAKLGGHSAKRTHRRPDLPDGRPQPVGFGITKAISDWLSSQIEVSQERLKIHTKTRVTNLLKNKQGHVIGIEYTEGDSKNQEIKQLLGKAVILTTGGYAGEGTNSVLLKKYADKYYGLPTTNGAFATGDGISLGQKAGAGLVDMQYIQVHPTGFVNSKDPNSQTKFLAAESMRGEGGILLDISGKRFANELLTRDALTEAIWTKANNPELLNKVYNATNTDKNVPKNKQFGSVAFLVLSQDSATKFGLGALSFYSKMGLINKVDSLQELASALKVNKETILAEFIKYEAAKIGLIKDEFGKTSFPASLIGQVNSNIHELIKKVDWDSENNLENKLKSLSFSEIKDVKYYWGVITPSLHYTMGGLMFNEHANVLKSDGTLIKGLFAAGEVTGGLHGKNRLGGNSLLECVVYGREAGRQACNYKNAL</sequence>
<dbReference type="AlphaFoldDB" id="A0A2T9YIT3"/>
<dbReference type="Gene3D" id="3.50.50.60">
    <property type="entry name" value="FAD/NAD(P)-binding domain"/>
    <property type="match status" value="1"/>
</dbReference>
<dbReference type="InterPro" id="IPR036188">
    <property type="entry name" value="FAD/NAD-bd_sf"/>
</dbReference>
<dbReference type="SUPFAM" id="SSF56425">
    <property type="entry name" value="Succinate dehydrogenase/fumarate reductase flavoprotein, catalytic domain"/>
    <property type="match status" value="1"/>
</dbReference>
<keyword evidence="5" id="KW-0472">Membrane</keyword>
<name>A0A2T9YIT3_9FUNG</name>
<dbReference type="STRING" id="133385.A0A2T9YIT3"/>
<dbReference type="Gene3D" id="3.90.700.10">
    <property type="entry name" value="Succinate dehydrogenase/fumarate reductase flavoprotein, catalytic domain"/>
    <property type="match status" value="1"/>
</dbReference>
<comment type="caution">
    <text evidence="7">The sequence shown here is derived from an EMBL/GenBank/DDBJ whole genome shotgun (WGS) entry which is preliminary data.</text>
</comment>
<accession>A0A2T9YIT3</accession>
<evidence type="ECO:0000313" key="8">
    <source>
        <dbReference type="Proteomes" id="UP000245383"/>
    </source>
</evidence>
<dbReference type="InterPro" id="IPR050315">
    <property type="entry name" value="FAD-oxidoreductase_2"/>
</dbReference>
<evidence type="ECO:0000256" key="5">
    <source>
        <dbReference type="SAM" id="Phobius"/>
    </source>
</evidence>
<dbReference type="SUPFAM" id="SSF51905">
    <property type="entry name" value="FAD/NAD(P)-binding domain"/>
    <property type="match status" value="1"/>
</dbReference>
<dbReference type="PANTHER" id="PTHR43400">
    <property type="entry name" value="FUMARATE REDUCTASE"/>
    <property type="match status" value="1"/>
</dbReference>
<dbReference type="GO" id="GO:0016491">
    <property type="term" value="F:oxidoreductase activity"/>
    <property type="evidence" value="ECO:0007669"/>
    <property type="project" value="UniProtKB-KW"/>
</dbReference>
<evidence type="ECO:0000313" key="7">
    <source>
        <dbReference type="EMBL" id="PVU92194.1"/>
    </source>
</evidence>
<keyword evidence="4" id="KW-0560">Oxidoreductase</keyword>
<dbReference type="Proteomes" id="UP000245383">
    <property type="component" value="Unassembled WGS sequence"/>
</dbReference>
<keyword evidence="2" id="KW-0285">Flavoprotein</keyword>
<dbReference type="InterPro" id="IPR027477">
    <property type="entry name" value="Succ_DH/fumarate_Rdtase_cat_sf"/>
</dbReference>
<evidence type="ECO:0000256" key="4">
    <source>
        <dbReference type="ARBA" id="ARBA00023002"/>
    </source>
</evidence>
<gene>
    <name evidence="7" type="ORF">BB561_003983</name>
</gene>
<keyword evidence="3" id="KW-0274">FAD</keyword>
<evidence type="ECO:0000256" key="1">
    <source>
        <dbReference type="ARBA" id="ARBA00001974"/>
    </source>
</evidence>
<dbReference type="OrthoDB" id="10252157at2759"/>
<comment type="cofactor">
    <cofactor evidence="1">
        <name>FAD</name>
        <dbReference type="ChEBI" id="CHEBI:57692"/>
    </cofactor>
</comment>
<organism evidence="7 8">
    <name type="scientific">Smittium simulii</name>
    <dbReference type="NCBI Taxonomy" id="133385"/>
    <lineage>
        <taxon>Eukaryota</taxon>
        <taxon>Fungi</taxon>
        <taxon>Fungi incertae sedis</taxon>
        <taxon>Zoopagomycota</taxon>
        <taxon>Kickxellomycotina</taxon>
        <taxon>Harpellomycetes</taxon>
        <taxon>Harpellales</taxon>
        <taxon>Legeriomycetaceae</taxon>
        <taxon>Smittium</taxon>
    </lineage>
</organism>
<keyword evidence="5" id="KW-1133">Transmembrane helix</keyword>
<keyword evidence="5" id="KW-0812">Transmembrane</keyword>
<dbReference type="EMBL" id="MBFR01000171">
    <property type="protein sequence ID" value="PVU92194.1"/>
    <property type="molecule type" value="Genomic_DNA"/>
</dbReference>
<evidence type="ECO:0000259" key="6">
    <source>
        <dbReference type="Pfam" id="PF00890"/>
    </source>
</evidence>